<feature type="domain" description="Amidase" evidence="1">
    <location>
        <begin position="24"/>
        <end position="371"/>
    </location>
</feature>
<proteinExistence type="predicted"/>
<dbReference type="InterPro" id="IPR036928">
    <property type="entry name" value="AS_sf"/>
</dbReference>
<dbReference type="PROSITE" id="PS00571">
    <property type="entry name" value="AMIDASES"/>
    <property type="match status" value="1"/>
</dbReference>
<dbReference type="InterPro" id="IPR000120">
    <property type="entry name" value="Amidase"/>
</dbReference>
<dbReference type="GO" id="GO:0003824">
    <property type="term" value="F:catalytic activity"/>
    <property type="evidence" value="ECO:0007669"/>
    <property type="project" value="InterPro"/>
</dbReference>
<dbReference type="Gene3D" id="3.90.1300.10">
    <property type="entry name" value="Amidase signature (AS) domain"/>
    <property type="match status" value="1"/>
</dbReference>
<dbReference type="EMBL" id="UINC01087668">
    <property type="protein sequence ID" value="SVC37232.1"/>
    <property type="molecule type" value="Genomic_DNA"/>
</dbReference>
<organism evidence="2">
    <name type="scientific">marine metagenome</name>
    <dbReference type="NCBI Taxonomy" id="408172"/>
    <lineage>
        <taxon>unclassified sequences</taxon>
        <taxon>metagenomes</taxon>
        <taxon>ecological metagenomes</taxon>
    </lineage>
</organism>
<sequence>VELADLPAVEQLDLLNTRQLSCRELLAACRERAETTEPVVNAIPISDWDAAAVVAQRLDDDPSVLSGAPLRGLVTAHKDLLETADFPTTYGSPVFADFTPREDHPLVAALRQAGLVAVGKTNTPEFGAGSHTYNPLYGPTRNPWDPSRSAGGSSGGAAAALACGALSVADGSDLGGSLRNPASFCGVVGFRPTAGTVPYQVEHDDRIRMPTCGPMGRTVDDVTLLHSVMAPAITEAPLAPRAPRVAVSADLGDLPLDPAVRSVVEQAVVKLEAVGWAVEVDLPDLDQADLCFEDLRALGFAFRFDFRPADPRVKSVVRAEVAAGRSLGEARILEAVAIEARLQTVWDDFFADYDVFACATSQVPPFPLGQPWV</sequence>
<gene>
    <name evidence="2" type="ORF">METZ01_LOCUS290086</name>
</gene>
<reference evidence="2" key="1">
    <citation type="submission" date="2018-05" db="EMBL/GenBank/DDBJ databases">
        <authorList>
            <person name="Lanie J.A."/>
            <person name="Ng W.-L."/>
            <person name="Kazmierczak K.M."/>
            <person name="Andrzejewski T.M."/>
            <person name="Davidsen T.M."/>
            <person name="Wayne K.J."/>
            <person name="Tettelin H."/>
            <person name="Glass J.I."/>
            <person name="Rusch D."/>
            <person name="Podicherti R."/>
            <person name="Tsui H.-C.T."/>
            <person name="Winkler M.E."/>
        </authorList>
    </citation>
    <scope>NUCLEOTIDE SEQUENCE</scope>
</reference>
<evidence type="ECO:0000259" key="1">
    <source>
        <dbReference type="Pfam" id="PF01425"/>
    </source>
</evidence>
<protein>
    <recommendedName>
        <fullName evidence="1">Amidase domain-containing protein</fullName>
    </recommendedName>
</protein>
<evidence type="ECO:0000313" key="2">
    <source>
        <dbReference type="EMBL" id="SVC37232.1"/>
    </source>
</evidence>
<dbReference type="Pfam" id="PF01425">
    <property type="entry name" value="Amidase"/>
    <property type="match status" value="1"/>
</dbReference>
<dbReference type="PANTHER" id="PTHR11895">
    <property type="entry name" value="TRANSAMIDASE"/>
    <property type="match status" value="1"/>
</dbReference>
<dbReference type="SUPFAM" id="SSF75304">
    <property type="entry name" value="Amidase signature (AS) enzymes"/>
    <property type="match status" value="1"/>
</dbReference>
<name>A0A382LQ65_9ZZZZ</name>
<feature type="non-terminal residue" evidence="2">
    <location>
        <position position="373"/>
    </location>
</feature>
<dbReference type="InterPro" id="IPR020556">
    <property type="entry name" value="Amidase_CS"/>
</dbReference>
<dbReference type="InterPro" id="IPR023631">
    <property type="entry name" value="Amidase_dom"/>
</dbReference>
<feature type="non-terminal residue" evidence="2">
    <location>
        <position position="1"/>
    </location>
</feature>
<dbReference type="PANTHER" id="PTHR11895:SF76">
    <property type="entry name" value="INDOLEACETAMIDE HYDROLASE"/>
    <property type="match status" value="1"/>
</dbReference>
<accession>A0A382LQ65</accession>
<dbReference type="AlphaFoldDB" id="A0A382LQ65"/>